<evidence type="ECO:0000256" key="2">
    <source>
        <dbReference type="ARBA" id="ARBA00022737"/>
    </source>
</evidence>
<evidence type="ECO:0000313" key="8">
    <source>
        <dbReference type="Proteomes" id="UP000092462"/>
    </source>
</evidence>
<dbReference type="OrthoDB" id="8922241at2759"/>
<dbReference type="VEuPathDB" id="VectorBase:PPAI000954"/>
<dbReference type="FunFam" id="3.30.160.60:FF:001488">
    <property type="entry name" value="Krueppel-like factor 15"/>
    <property type="match status" value="1"/>
</dbReference>
<dbReference type="Proteomes" id="UP000092462">
    <property type="component" value="Unassembled WGS sequence"/>
</dbReference>
<feature type="domain" description="C2H2-type" evidence="6">
    <location>
        <begin position="130"/>
        <end position="157"/>
    </location>
</feature>
<dbReference type="FunFam" id="3.30.160.60:FF:000257">
    <property type="entry name" value="ZXD family zinc finger C"/>
    <property type="match status" value="1"/>
</dbReference>
<dbReference type="EnsemblMetazoa" id="PPAI000954-RA">
    <property type="protein sequence ID" value="PPAI000954-PA"/>
    <property type="gene ID" value="PPAI000954"/>
</dbReference>
<keyword evidence="1" id="KW-0479">Metal-binding</keyword>
<dbReference type="RefSeq" id="XP_055712945.1">
    <property type="nucleotide sequence ID" value="XM_055856970.1"/>
</dbReference>
<dbReference type="GO" id="GO:0000978">
    <property type="term" value="F:RNA polymerase II cis-regulatory region sequence-specific DNA binding"/>
    <property type="evidence" value="ECO:0007669"/>
    <property type="project" value="TreeGrafter"/>
</dbReference>
<keyword evidence="2" id="KW-0677">Repeat</keyword>
<evidence type="ECO:0000256" key="3">
    <source>
        <dbReference type="ARBA" id="ARBA00022771"/>
    </source>
</evidence>
<evidence type="ECO:0000256" key="5">
    <source>
        <dbReference type="SAM" id="MobiDB-lite"/>
    </source>
</evidence>
<evidence type="ECO:0000259" key="6">
    <source>
        <dbReference type="PROSITE" id="PS50157"/>
    </source>
</evidence>
<dbReference type="Pfam" id="PF00096">
    <property type="entry name" value="zf-C2H2"/>
    <property type="match status" value="3"/>
</dbReference>
<keyword evidence="3" id="KW-0863">Zinc-finger</keyword>
<dbReference type="AlphaFoldDB" id="A0A1B0D0T2"/>
<dbReference type="Gene3D" id="3.30.160.60">
    <property type="entry name" value="Classic Zinc Finger"/>
    <property type="match status" value="3"/>
</dbReference>
<dbReference type="SUPFAM" id="SSF57667">
    <property type="entry name" value="beta-beta-alpha zinc fingers"/>
    <property type="match status" value="2"/>
</dbReference>
<organism evidence="7 8">
    <name type="scientific">Phlebotomus papatasi</name>
    <name type="common">Sandfly</name>
    <dbReference type="NCBI Taxonomy" id="29031"/>
    <lineage>
        <taxon>Eukaryota</taxon>
        <taxon>Metazoa</taxon>
        <taxon>Ecdysozoa</taxon>
        <taxon>Arthropoda</taxon>
        <taxon>Hexapoda</taxon>
        <taxon>Insecta</taxon>
        <taxon>Pterygota</taxon>
        <taxon>Neoptera</taxon>
        <taxon>Endopterygota</taxon>
        <taxon>Diptera</taxon>
        <taxon>Nematocera</taxon>
        <taxon>Psychodoidea</taxon>
        <taxon>Psychodidae</taxon>
        <taxon>Phlebotomus</taxon>
        <taxon>Phlebotomus</taxon>
    </lineage>
</organism>
<accession>A0A1B0D0T2</accession>
<dbReference type="EMBL" id="AJVK01010040">
    <property type="status" value="NOT_ANNOTATED_CDS"/>
    <property type="molecule type" value="Genomic_DNA"/>
</dbReference>
<dbReference type="SMART" id="SM00355">
    <property type="entry name" value="ZnF_C2H2"/>
    <property type="match status" value="3"/>
</dbReference>
<dbReference type="GeneID" id="129807590"/>
<dbReference type="InterPro" id="IPR036236">
    <property type="entry name" value="Znf_C2H2_sf"/>
</dbReference>
<feature type="domain" description="C2H2-type" evidence="6">
    <location>
        <begin position="158"/>
        <end position="187"/>
    </location>
</feature>
<keyword evidence="8" id="KW-1185">Reference proteome</keyword>
<evidence type="ECO:0000313" key="7">
    <source>
        <dbReference type="EnsemblMetazoa" id="PPAI000954-PA"/>
    </source>
</evidence>
<dbReference type="PROSITE" id="PS50157">
    <property type="entry name" value="ZINC_FINGER_C2H2_2"/>
    <property type="match status" value="3"/>
</dbReference>
<evidence type="ECO:0000256" key="4">
    <source>
        <dbReference type="ARBA" id="ARBA00022833"/>
    </source>
</evidence>
<feature type="compositionally biased region" description="Basic and acidic residues" evidence="5">
    <location>
        <begin position="18"/>
        <end position="29"/>
    </location>
</feature>
<dbReference type="PANTHER" id="PTHR23235">
    <property type="entry name" value="KRUEPPEL-LIKE TRANSCRIPTION FACTOR"/>
    <property type="match status" value="1"/>
</dbReference>
<name>A0A1B0D0T2_PHLPP</name>
<dbReference type="VEuPathDB" id="VectorBase:PPAPM1_009075"/>
<dbReference type="InterPro" id="IPR013087">
    <property type="entry name" value="Znf_C2H2_type"/>
</dbReference>
<feature type="region of interest" description="Disordered" evidence="5">
    <location>
        <begin position="1"/>
        <end position="29"/>
    </location>
</feature>
<evidence type="ECO:0000256" key="1">
    <source>
        <dbReference type="ARBA" id="ARBA00022723"/>
    </source>
</evidence>
<feature type="domain" description="C2H2-type" evidence="6">
    <location>
        <begin position="188"/>
        <end position="215"/>
    </location>
</feature>
<reference evidence="7" key="1">
    <citation type="submission" date="2022-08" db="UniProtKB">
        <authorList>
            <consortium name="EnsemblMetazoa"/>
        </authorList>
    </citation>
    <scope>IDENTIFICATION</scope>
    <source>
        <strain evidence="7">Israel</strain>
    </source>
</reference>
<sequence length="231" mass="26855">MKSTRELSPPQTYSRLFRPWDGDKSTSLKGKEQDKLKRLCDVGVKSENVVQSVNGHKDPSTVQVDPTLEYQQLHGYANCQQFLDYQDCYGMVPIFDPLTRCMMEQEYARVIAEDAQTKILNLRRQRPKKFKCPHCDVAFSNNGQLKGHIRIHTGERPFKCDDSNCGKTFTRNEELTRHKRIHTGLRPFACTVCGKKFGRRDHLKKHTKIHFAPERLFPSTVFLPYTFLPTY</sequence>
<dbReference type="GO" id="GO:0008270">
    <property type="term" value="F:zinc ion binding"/>
    <property type="evidence" value="ECO:0007669"/>
    <property type="project" value="UniProtKB-KW"/>
</dbReference>
<dbReference type="GO" id="GO:0000981">
    <property type="term" value="F:DNA-binding transcription factor activity, RNA polymerase II-specific"/>
    <property type="evidence" value="ECO:0007669"/>
    <property type="project" value="TreeGrafter"/>
</dbReference>
<dbReference type="KEGG" id="ppap:129807590"/>
<dbReference type="FunFam" id="3.30.160.60:FF:000624">
    <property type="entry name" value="zinc finger protein 697"/>
    <property type="match status" value="1"/>
</dbReference>
<proteinExistence type="predicted"/>
<protein>
    <recommendedName>
        <fullName evidence="6">C2H2-type domain-containing protein</fullName>
    </recommendedName>
</protein>
<dbReference type="PROSITE" id="PS00028">
    <property type="entry name" value="ZINC_FINGER_C2H2_1"/>
    <property type="match status" value="3"/>
</dbReference>
<dbReference type="PANTHER" id="PTHR23235:SF139">
    <property type="entry name" value="HUCKEBEIN"/>
    <property type="match status" value="1"/>
</dbReference>
<keyword evidence="4" id="KW-0862">Zinc</keyword>